<evidence type="ECO:0000256" key="2">
    <source>
        <dbReference type="ARBA" id="ARBA00023157"/>
    </source>
</evidence>
<evidence type="ECO:0000256" key="3">
    <source>
        <dbReference type="SAM" id="Phobius"/>
    </source>
</evidence>
<evidence type="ECO:0000256" key="1">
    <source>
        <dbReference type="ARBA" id="ARBA00022729"/>
    </source>
</evidence>
<dbReference type="InterPro" id="IPR055355">
    <property type="entry name" value="ZP-C"/>
</dbReference>
<name>A0A0F8AW58_LARCR</name>
<sequence length="272" mass="30649">MAPGSLVFAWLLFTMRMVTSAEYLEAEEEEINETVICTNDHMEVVIPSSFFLNKVPPVYVTHLWVSILVRMDKKKLFSADFNICLSLLIPAHLMLRIERCWATPTSDPYSNIQYTFIRDSCPVLSNEQTLSVLKNGHGPEAMFRIQMFKFVGGSYTNVFLHCNVQICHNTVGLCQPNCSGEDGLLRTRRDIPLSHTVSYGPIRRLLNDSEKPNLSAGGVLSVETFVLGGLLVVLLLVTGVFGRLWLRSRRFYPAREAQLTLSNIHHISEVAS</sequence>
<keyword evidence="2" id="KW-1015">Disulfide bond</keyword>
<dbReference type="EMBL" id="KQ042479">
    <property type="protein sequence ID" value="KKF14171.1"/>
    <property type="molecule type" value="Genomic_DNA"/>
</dbReference>
<protein>
    <submittedName>
        <fullName evidence="6">Uromodulin</fullName>
    </submittedName>
</protein>
<evidence type="ECO:0000259" key="5">
    <source>
        <dbReference type="PROSITE" id="PS51034"/>
    </source>
</evidence>
<dbReference type="Gene3D" id="2.60.40.4100">
    <property type="entry name" value="Zona pellucida, ZP-C domain"/>
    <property type="match status" value="1"/>
</dbReference>
<dbReference type="PROSITE" id="PS51034">
    <property type="entry name" value="ZP_2"/>
    <property type="match status" value="1"/>
</dbReference>
<keyword evidence="1 4" id="KW-0732">Signal</keyword>
<keyword evidence="3" id="KW-0472">Membrane</keyword>
<keyword evidence="3" id="KW-0812">Transmembrane</keyword>
<proteinExistence type="predicted"/>
<dbReference type="SMART" id="SM00241">
    <property type="entry name" value="ZP"/>
    <property type="match status" value="1"/>
</dbReference>
<dbReference type="InterPro" id="IPR001507">
    <property type="entry name" value="ZP_dom"/>
</dbReference>
<reference evidence="6" key="1">
    <citation type="journal article" date="2015" name="PLoS Genet.">
        <title>Genome Sequencing of the Perciform Fish Larimichthys crocea Provides Insights into Molecular and Genetic Mechanisms of Stress Adaptation.</title>
        <authorList>
            <person name="Ao J."/>
            <person name="Mu Y."/>
            <person name="Xiang L.X."/>
            <person name="Fan D."/>
            <person name="Feng M."/>
            <person name="Zhang S."/>
            <person name="Shi Q."/>
            <person name="Zhu L.Y."/>
            <person name="Li T."/>
            <person name="Ding Y."/>
            <person name="Nie L."/>
            <person name="Li Q."/>
            <person name="Dong W.R."/>
            <person name="Jiang L."/>
            <person name="Sun B."/>
            <person name="Zhang X."/>
            <person name="Li M."/>
            <person name="Zhang H.Q."/>
            <person name="Xie S."/>
            <person name="Zhu Y."/>
            <person name="Jiang X."/>
            <person name="Wang X."/>
            <person name="Mu P."/>
            <person name="Chen W."/>
            <person name="Yue Z."/>
            <person name="Wang Z."/>
            <person name="Wang J."/>
            <person name="Shao J.Z."/>
            <person name="Chen X."/>
        </authorList>
    </citation>
    <scope>NUCLEOTIDE SEQUENCE [LARGE SCALE GENOMIC DNA]</scope>
    <source>
        <strain evidence="6">SSNF</strain>
        <tissue evidence="6">Blood</tissue>
    </source>
</reference>
<dbReference type="PANTHER" id="PTHR14002">
    <property type="entry name" value="ENDOGLIN/TGF-BETA RECEPTOR TYPE III"/>
    <property type="match status" value="1"/>
</dbReference>
<organism evidence="6">
    <name type="scientific">Larimichthys crocea</name>
    <name type="common">Large yellow croaker</name>
    <name type="synonym">Pseudosciaena crocea</name>
    <dbReference type="NCBI Taxonomy" id="215358"/>
    <lineage>
        <taxon>Eukaryota</taxon>
        <taxon>Metazoa</taxon>
        <taxon>Chordata</taxon>
        <taxon>Craniata</taxon>
        <taxon>Vertebrata</taxon>
        <taxon>Euteleostomi</taxon>
        <taxon>Actinopterygii</taxon>
        <taxon>Neopterygii</taxon>
        <taxon>Teleostei</taxon>
        <taxon>Neoteleostei</taxon>
        <taxon>Acanthomorphata</taxon>
        <taxon>Eupercaria</taxon>
        <taxon>Sciaenidae</taxon>
        <taxon>Larimichthys</taxon>
    </lineage>
</organism>
<dbReference type="Pfam" id="PF00100">
    <property type="entry name" value="Zona_pellucida"/>
    <property type="match status" value="1"/>
</dbReference>
<feature type="domain" description="ZP" evidence="5">
    <location>
        <begin position="1"/>
        <end position="181"/>
    </location>
</feature>
<dbReference type="InterPro" id="IPR042235">
    <property type="entry name" value="ZP-C_dom"/>
</dbReference>
<gene>
    <name evidence="6" type="ORF">EH28_00931</name>
</gene>
<feature type="transmembrane region" description="Helical" evidence="3">
    <location>
        <begin position="225"/>
        <end position="246"/>
    </location>
</feature>
<dbReference type="AlphaFoldDB" id="A0A0F8AW58"/>
<keyword evidence="3" id="KW-1133">Transmembrane helix</keyword>
<feature type="chain" id="PRO_5005437347" evidence="4">
    <location>
        <begin position="22"/>
        <end position="272"/>
    </location>
</feature>
<evidence type="ECO:0000313" key="6">
    <source>
        <dbReference type="EMBL" id="KKF14171.1"/>
    </source>
</evidence>
<dbReference type="PANTHER" id="PTHR14002:SF50">
    <property type="entry name" value="ALPHA-TECTORIN-LIKE-RELATED"/>
    <property type="match status" value="1"/>
</dbReference>
<evidence type="ECO:0000256" key="4">
    <source>
        <dbReference type="SAM" id="SignalP"/>
    </source>
</evidence>
<accession>A0A0F8AW58</accession>
<feature type="signal peptide" evidence="4">
    <location>
        <begin position="1"/>
        <end position="21"/>
    </location>
</feature>